<feature type="region of interest" description="Disordered" evidence="1">
    <location>
        <begin position="1"/>
        <end position="42"/>
    </location>
</feature>
<evidence type="ECO:0000313" key="3">
    <source>
        <dbReference type="Proteomes" id="UP000199729"/>
    </source>
</evidence>
<reference evidence="2 3" key="1">
    <citation type="submission" date="2017-07" db="EMBL/GenBank/DDBJ databases">
        <title>Complete Genome Sequence of the cosmetic ferment Vitreoscilla filiformis (ATCC15551).</title>
        <authorList>
            <person name="Contreras S."/>
            <person name="Sagory-Zalkind P."/>
            <person name="Blanquart H."/>
            <person name="Iltis A."/>
            <person name="Morand S.C."/>
        </authorList>
    </citation>
    <scope>NUCLEOTIDE SEQUENCE [LARGE SCALE GENOMIC DNA]</scope>
    <source>
        <strain evidence="2 3">ATCC 15551</strain>
    </source>
</reference>
<evidence type="ECO:0000256" key="1">
    <source>
        <dbReference type="SAM" id="MobiDB-lite"/>
    </source>
</evidence>
<feature type="compositionally biased region" description="Basic residues" evidence="1">
    <location>
        <begin position="1"/>
        <end position="13"/>
    </location>
</feature>
<evidence type="ECO:0000313" key="2">
    <source>
        <dbReference type="EMBL" id="ASM77119.1"/>
    </source>
</evidence>
<accession>A0A221KDT7</accession>
<dbReference type="Proteomes" id="UP000199729">
    <property type="component" value="Chromosome"/>
</dbReference>
<dbReference type="AlphaFoldDB" id="A0A221KDT7"/>
<organism evidence="2 3">
    <name type="scientific">Vitreoscilla filiformis</name>
    <dbReference type="NCBI Taxonomy" id="63"/>
    <lineage>
        <taxon>Bacteria</taxon>
        <taxon>Pseudomonadati</taxon>
        <taxon>Pseudomonadota</taxon>
        <taxon>Betaproteobacteria</taxon>
        <taxon>Neisseriales</taxon>
        <taxon>Neisseriaceae</taxon>
        <taxon>Vitreoscilla</taxon>
    </lineage>
</organism>
<protein>
    <submittedName>
        <fullName evidence="2">Uncharacterized protein</fullName>
    </submittedName>
</protein>
<keyword evidence="3" id="KW-1185">Reference proteome</keyword>
<gene>
    <name evidence="2" type="ORF">VITFI_CDS1341</name>
</gene>
<feature type="compositionally biased region" description="Basic and acidic residues" evidence="1">
    <location>
        <begin position="14"/>
        <end position="25"/>
    </location>
</feature>
<name>A0A221KDT7_VITFI</name>
<sequence length="42" mass="4697">MLRFGQRTRRHPLGTRDRASRRTPEGCRAAPGTYRAAGREAG</sequence>
<dbReference type="EMBL" id="CP022423">
    <property type="protein sequence ID" value="ASM77119.1"/>
    <property type="molecule type" value="Genomic_DNA"/>
</dbReference>
<dbReference type="KEGG" id="vff:VITFI_CDS1341"/>
<proteinExistence type="predicted"/>